<proteinExistence type="inferred from homology"/>
<dbReference type="RefSeq" id="XP_016258109.1">
    <property type="nucleotide sequence ID" value="XM_016411355.1"/>
</dbReference>
<dbReference type="GO" id="GO:0006298">
    <property type="term" value="P:mismatch repair"/>
    <property type="evidence" value="ECO:0007669"/>
    <property type="project" value="TreeGrafter"/>
</dbReference>
<keyword evidence="5 8" id="KW-0479">Metal-binding</keyword>
<evidence type="ECO:0000256" key="1">
    <source>
        <dbReference type="ARBA" id="ARBA00000077"/>
    </source>
</evidence>
<dbReference type="EMBL" id="KN847342">
    <property type="protein sequence ID" value="KIW37893.1"/>
    <property type="molecule type" value="Genomic_DNA"/>
</dbReference>
<protein>
    <recommendedName>
        <fullName evidence="9">Ribonuclease</fullName>
        <ecNumber evidence="9">3.1.26.4</ecNumber>
    </recommendedName>
</protein>
<dbReference type="Pfam" id="PF01351">
    <property type="entry name" value="RNase_HII"/>
    <property type="match status" value="1"/>
</dbReference>
<dbReference type="AlphaFoldDB" id="A0A0D2D3Q0"/>
<evidence type="ECO:0000313" key="12">
    <source>
        <dbReference type="Proteomes" id="UP000053342"/>
    </source>
</evidence>
<evidence type="ECO:0000313" key="11">
    <source>
        <dbReference type="EMBL" id="KIW37893.1"/>
    </source>
</evidence>
<dbReference type="OrthoDB" id="7462577at2759"/>
<feature type="domain" description="RNase H type-2" evidence="10">
    <location>
        <begin position="55"/>
        <end position="293"/>
    </location>
</feature>
<reference evidence="11 12" key="1">
    <citation type="submission" date="2015-01" db="EMBL/GenBank/DDBJ databases">
        <title>The Genome Sequence of Exophiala oligosperma CBS72588.</title>
        <authorList>
            <consortium name="The Broad Institute Genomics Platform"/>
            <person name="Cuomo C."/>
            <person name="de Hoog S."/>
            <person name="Gorbushina A."/>
            <person name="Stielow B."/>
            <person name="Teixiera M."/>
            <person name="Abouelleil A."/>
            <person name="Chapman S.B."/>
            <person name="Priest M."/>
            <person name="Young S.K."/>
            <person name="Wortman J."/>
            <person name="Nusbaum C."/>
            <person name="Birren B."/>
        </authorList>
    </citation>
    <scope>NUCLEOTIDE SEQUENCE [LARGE SCALE GENOMIC DNA]</scope>
    <source>
        <strain evidence="11 12">CBS 72588</strain>
    </source>
</reference>
<dbReference type="VEuPathDB" id="FungiDB:PV06_09875"/>
<dbReference type="PROSITE" id="PS51975">
    <property type="entry name" value="RNASE_H_2"/>
    <property type="match status" value="1"/>
</dbReference>
<dbReference type="STRING" id="215243.A0A0D2D3Q0"/>
<evidence type="ECO:0000256" key="7">
    <source>
        <dbReference type="ARBA" id="ARBA00022801"/>
    </source>
</evidence>
<dbReference type="GO" id="GO:0004523">
    <property type="term" value="F:RNA-DNA hybrid ribonuclease activity"/>
    <property type="evidence" value="ECO:0007669"/>
    <property type="project" value="UniProtKB-UniRule"/>
</dbReference>
<dbReference type="Gene3D" id="1.10.10.460">
    <property type="entry name" value="Ribonuclease hii. Domain 2"/>
    <property type="match status" value="1"/>
</dbReference>
<evidence type="ECO:0000256" key="8">
    <source>
        <dbReference type="PROSITE-ProRule" id="PRU01319"/>
    </source>
</evidence>
<dbReference type="InterPro" id="IPR001352">
    <property type="entry name" value="RNase_HII/HIII"/>
</dbReference>
<dbReference type="Gene3D" id="3.30.420.10">
    <property type="entry name" value="Ribonuclease H-like superfamily/Ribonuclease H"/>
    <property type="match status" value="1"/>
</dbReference>
<dbReference type="InterPro" id="IPR004649">
    <property type="entry name" value="RNase_H2_suA"/>
</dbReference>
<dbReference type="NCBIfam" id="TIGR00729">
    <property type="entry name" value="ribonuclease HII"/>
    <property type="match status" value="1"/>
</dbReference>
<gene>
    <name evidence="11" type="ORF">PV06_09875</name>
</gene>
<feature type="binding site" evidence="8">
    <location>
        <position position="61"/>
    </location>
    <ligand>
        <name>a divalent metal cation</name>
        <dbReference type="ChEBI" id="CHEBI:60240"/>
    </ligand>
</feature>
<dbReference type="CDD" id="cd07181">
    <property type="entry name" value="RNase_HII_eukaryota_like"/>
    <property type="match status" value="1"/>
</dbReference>
<keyword evidence="4 8" id="KW-0540">Nuclease</keyword>
<keyword evidence="7 8" id="KW-0378">Hydrolase</keyword>
<comment type="cofactor">
    <cofactor evidence="2">
        <name>Mg(2+)</name>
        <dbReference type="ChEBI" id="CHEBI:18420"/>
    </cofactor>
</comment>
<dbReference type="FunFam" id="1.10.10.460:FF:000001">
    <property type="entry name" value="Ribonuclease"/>
    <property type="match status" value="1"/>
</dbReference>
<dbReference type="FunFam" id="3.30.420.10:FF:000016">
    <property type="entry name" value="Ribonuclease"/>
    <property type="match status" value="1"/>
</dbReference>
<comment type="catalytic activity">
    <reaction evidence="1 8 9">
        <text>Endonucleolytic cleavage to 5'-phosphomonoester.</text>
        <dbReference type="EC" id="3.1.26.4"/>
    </reaction>
</comment>
<organism evidence="11 12">
    <name type="scientific">Exophiala oligosperma</name>
    <dbReference type="NCBI Taxonomy" id="215243"/>
    <lineage>
        <taxon>Eukaryota</taxon>
        <taxon>Fungi</taxon>
        <taxon>Dikarya</taxon>
        <taxon>Ascomycota</taxon>
        <taxon>Pezizomycotina</taxon>
        <taxon>Eurotiomycetes</taxon>
        <taxon>Chaetothyriomycetidae</taxon>
        <taxon>Chaetothyriales</taxon>
        <taxon>Herpotrichiellaceae</taxon>
        <taxon>Exophiala</taxon>
    </lineage>
</organism>
<comment type="cofactor">
    <cofactor evidence="8">
        <name>Mn(2+)</name>
        <dbReference type="ChEBI" id="CHEBI:29035"/>
    </cofactor>
    <cofactor evidence="8">
        <name>Mg(2+)</name>
        <dbReference type="ChEBI" id="CHEBI:18420"/>
    </cofactor>
    <text evidence="8">Manganese or magnesium. Binds 1 divalent metal ion per monomer in the absence of substrate. May bind a second metal ion after substrate binding.</text>
</comment>
<comment type="similarity">
    <text evidence="3">Belongs to the RNase HII family. Eukaryotic subfamily.</text>
</comment>
<evidence type="ECO:0000256" key="5">
    <source>
        <dbReference type="ARBA" id="ARBA00022723"/>
    </source>
</evidence>
<dbReference type="InterPro" id="IPR036397">
    <property type="entry name" value="RNaseH_sf"/>
</dbReference>
<dbReference type="PANTHER" id="PTHR10954:SF7">
    <property type="entry name" value="RIBONUCLEASE H2 SUBUNIT A"/>
    <property type="match status" value="1"/>
</dbReference>
<dbReference type="GO" id="GO:0003723">
    <property type="term" value="F:RNA binding"/>
    <property type="evidence" value="ECO:0007669"/>
    <property type="project" value="UniProtKB-UniRule"/>
</dbReference>
<dbReference type="PANTHER" id="PTHR10954">
    <property type="entry name" value="RIBONUCLEASE H2 SUBUNIT A"/>
    <property type="match status" value="1"/>
</dbReference>
<dbReference type="GO" id="GO:0046872">
    <property type="term" value="F:metal ion binding"/>
    <property type="evidence" value="ECO:0007669"/>
    <property type="project" value="UniProtKB-KW"/>
</dbReference>
<evidence type="ECO:0000256" key="2">
    <source>
        <dbReference type="ARBA" id="ARBA00001946"/>
    </source>
</evidence>
<evidence type="ECO:0000256" key="6">
    <source>
        <dbReference type="ARBA" id="ARBA00022759"/>
    </source>
</evidence>
<feature type="binding site" evidence="8">
    <location>
        <position position="62"/>
    </location>
    <ligand>
        <name>a divalent metal cation</name>
        <dbReference type="ChEBI" id="CHEBI:60240"/>
    </ligand>
</feature>
<keyword evidence="12" id="KW-1185">Reference proteome</keyword>
<dbReference type="HOGENOM" id="CLU_036532_0_0_1"/>
<dbReference type="SUPFAM" id="SSF53098">
    <property type="entry name" value="Ribonuclease H-like"/>
    <property type="match status" value="1"/>
</dbReference>
<keyword evidence="6 8" id="KW-0255">Endonuclease</keyword>
<comment type="function">
    <text evidence="9">Endonuclease that specifically degrades the RNA of RNA-DNA hybrids.</text>
</comment>
<dbReference type="EC" id="3.1.26.4" evidence="9"/>
<dbReference type="GeneID" id="27361949"/>
<dbReference type="InterPro" id="IPR024567">
    <property type="entry name" value="RNase_HII/HIII_dom"/>
</dbReference>
<dbReference type="InterPro" id="IPR023160">
    <property type="entry name" value="RNase_HII_hlx-loop-hlx_cap_dom"/>
</dbReference>
<name>A0A0D2D3Q0_9EURO</name>
<feature type="binding site" evidence="8">
    <location>
        <position position="176"/>
    </location>
    <ligand>
        <name>a divalent metal cation</name>
        <dbReference type="ChEBI" id="CHEBI:60240"/>
    </ligand>
</feature>
<evidence type="ECO:0000256" key="3">
    <source>
        <dbReference type="ARBA" id="ARBA00007058"/>
    </source>
</evidence>
<sequence>MEEETAVSEVPASAVFVPPSVQDHEDALLDGKSYAHYSAVPEAISTNSESELGTPCVLGVDEAGRGPVIGPMIYGVYYLPIELEQSLLSTTYHFDDSKVLTPAVRANLMKAVCQADTDLYKSSGWAIKSLSAQDIGAGMMKNGGSYNLNAQAMDATVELIRGVVDRGVNVSEIYVDTIGRPSVYQKKLQLIFPTIKITVEKKADSLFPCVSAASVVAKVTRDVSCETLLEEYVRAVGPSSEHDDQEVTWGSGYPSDARCVSWMKAAIDPVWGFGNECRFSWGTVKDMLEQKGGVAKRTDWPEDDEGDNMRLSHYFGGEGGSGPQTETDELRTWFGTGVGQKAF</sequence>
<dbReference type="GO" id="GO:0043137">
    <property type="term" value="P:DNA replication, removal of RNA primer"/>
    <property type="evidence" value="ECO:0007669"/>
    <property type="project" value="TreeGrafter"/>
</dbReference>
<evidence type="ECO:0000256" key="9">
    <source>
        <dbReference type="RuleBase" id="RU003515"/>
    </source>
</evidence>
<evidence type="ECO:0000256" key="4">
    <source>
        <dbReference type="ARBA" id="ARBA00022722"/>
    </source>
</evidence>
<dbReference type="InterPro" id="IPR012337">
    <property type="entry name" value="RNaseH-like_sf"/>
</dbReference>
<accession>A0A0D2D3Q0</accession>
<evidence type="ECO:0000259" key="10">
    <source>
        <dbReference type="PROSITE" id="PS51975"/>
    </source>
</evidence>
<dbReference type="Proteomes" id="UP000053342">
    <property type="component" value="Unassembled WGS sequence"/>
</dbReference>
<dbReference type="GO" id="GO:0032299">
    <property type="term" value="C:ribonuclease H2 complex"/>
    <property type="evidence" value="ECO:0007669"/>
    <property type="project" value="TreeGrafter"/>
</dbReference>